<comment type="caution">
    <text evidence="2">The sequence shown here is derived from an EMBL/GenBank/DDBJ whole genome shotgun (WGS) entry which is preliminary data.</text>
</comment>
<dbReference type="EMBL" id="SZVO01000001">
    <property type="protein sequence ID" value="TKT94214.1"/>
    <property type="molecule type" value="Genomic_DNA"/>
</dbReference>
<protein>
    <submittedName>
        <fullName evidence="2">Alpha/beta hydrolase</fullName>
    </submittedName>
</protein>
<dbReference type="Pfam" id="PF12697">
    <property type="entry name" value="Abhydrolase_6"/>
    <property type="match status" value="1"/>
</dbReference>
<organism evidence="2 3">
    <name type="scientific">Dyadobacter frigoris</name>
    <dbReference type="NCBI Taxonomy" id="2576211"/>
    <lineage>
        <taxon>Bacteria</taxon>
        <taxon>Pseudomonadati</taxon>
        <taxon>Bacteroidota</taxon>
        <taxon>Cytophagia</taxon>
        <taxon>Cytophagales</taxon>
        <taxon>Spirosomataceae</taxon>
        <taxon>Dyadobacter</taxon>
    </lineage>
</organism>
<dbReference type="InterPro" id="IPR000073">
    <property type="entry name" value="AB_hydrolase_1"/>
</dbReference>
<dbReference type="SUPFAM" id="SSF53474">
    <property type="entry name" value="alpha/beta-Hydrolases"/>
    <property type="match status" value="1"/>
</dbReference>
<name>A0A4U6DHM6_9BACT</name>
<evidence type="ECO:0000259" key="1">
    <source>
        <dbReference type="Pfam" id="PF12697"/>
    </source>
</evidence>
<gene>
    <name evidence="2" type="ORF">FDK13_03100</name>
</gene>
<proteinExistence type="predicted"/>
<dbReference type="GO" id="GO:0016787">
    <property type="term" value="F:hydrolase activity"/>
    <property type="evidence" value="ECO:0007669"/>
    <property type="project" value="UniProtKB-KW"/>
</dbReference>
<evidence type="ECO:0000313" key="2">
    <source>
        <dbReference type="EMBL" id="TKT94214.1"/>
    </source>
</evidence>
<dbReference type="OrthoDB" id="659408at2"/>
<evidence type="ECO:0000313" key="3">
    <source>
        <dbReference type="Proteomes" id="UP000304900"/>
    </source>
</evidence>
<dbReference type="Proteomes" id="UP000304900">
    <property type="component" value="Unassembled WGS sequence"/>
</dbReference>
<feature type="domain" description="AB hydrolase-1" evidence="1">
    <location>
        <begin position="40"/>
        <end position="241"/>
    </location>
</feature>
<dbReference type="AlphaFoldDB" id="A0A4U6DHM6"/>
<dbReference type="InterPro" id="IPR029058">
    <property type="entry name" value="AB_hydrolase_fold"/>
</dbReference>
<sequence length="254" mass="28919">MLYLTLMLTLFSTLISSEKSVSQTEIIKPATGETAKMNLYFLSGLGADKRVFDKLKLNDRYAVHYIDWIPPRKKEPLHDYALRLIAQMDTTKPFQLVGLSFGGIMASEIAEIIRPEQIILISSTPANIPVSKFNRGLIKFLLFSPFSAPILKSANSFTYKFFGADTPELKTLLRQILHDTDSKFLKWALTRMTDWNHPDKAENLYHIHGSADRLIPLKIVKPDIIIEGGGHLMVYKQHEEISKILNQQLATKFK</sequence>
<accession>A0A4U6DHM6</accession>
<dbReference type="Gene3D" id="3.40.50.1820">
    <property type="entry name" value="alpha/beta hydrolase"/>
    <property type="match status" value="1"/>
</dbReference>
<keyword evidence="3" id="KW-1185">Reference proteome</keyword>
<reference evidence="2 3" key="1">
    <citation type="submission" date="2019-05" db="EMBL/GenBank/DDBJ databases">
        <title>Dyadobacter AR-3-8 sp. nov., isolated from arctic soil.</title>
        <authorList>
            <person name="Chaudhary D.K."/>
        </authorList>
    </citation>
    <scope>NUCLEOTIDE SEQUENCE [LARGE SCALE GENOMIC DNA]</scope>
    <source>
        <strain evidence="2 3">AR-3-8</strain>
    </source>
</reference>
<keyword evidence="2" id="KW-0378">Hydrolase</keyword>